<dbReference type="AlphaFoldDB" id="A0A433UWG8"/>
<accession>A0A433UWG8</accession>
<name>A0A433UWG8_ANAVA</name>
<protein>
    <submittedName>
        <fullName evidence="1">Uncharacterized protein</fullName>
    </submittedName>
</protein>
<dbReference type="OrthoDB" id="9941713at2"/>
<keyword evidence="2" id="KW-1185">Reference proteome</keyword>
<gene>
    <name evidence="1" type="ORF">DSM107003_12570</name>
</gene>
<proteinExistence type="predicted"/>
<dbReference type="EMBL" id="RSCM01000003">
    <property type="protein sequence ID" value="RUS98169.1"/>
    <property type="molecule type" value="Genomic_DNA"/>
</dbReference>
<evidence type="ECO:0000313" key="1">
    <source>
        <dbReference type="EMBL" id="RUS98169.1"/>
    </source>
</evidence>
<comment type="caution">
    <text evidence="1">The sequence shown here is derived from an EMBL/GenBank/DDBJ whole genome shotgun (WGS) entry which is preliminary data.</text>
</comment>
<evidence type="ECO:0000313" key="2">
    <source>
        <dbReference type="Proteomes" id="UP000276103"/>
    </source>
</evidence>
<dbReference type="RefSeq" id="WP_158624023.1">
    <property type="nucleotide sequence ID" value="NZ_RSCM01000003.1"/>
</dbReference>
<sequence length="56" mass="6138">MKNFHHDPNYLYYVAKQLAGSVLSQSASGCRKTSPSIARLASHVLLNEHLARGGNK</sequence>
<dbReference type="Proteomes" id="UP000276103">
    <property type="component" value="Unassembled WGS sequence"/>
</dbReference>
<dbReference type="PROSITE" id="PS51257">
    <property type="entry name" value="PROKAR_LIPOPROTEIN"/>
    <property type="match status" value="1"/>
</dbReference>
<reference evidence="1 2" key="1">
    <citation type="journal article" date="2019" name="Genome Biol. Evol.">
        <title>Day and night: Metabolic profiles and evolutionary relationships of six axenic non-marine cyanobacteria.</title>
        <authorList>
            <person name="Will S.E."/>
            <person name="Henke P."/>
            <person name="Boedeker C."/>
            <person name="Huang S."/>
            <person name="Brinkmann H."/>
            <person name="Rohde M."/>
            <person name="Jarek M."/>
            <person name="Friedl T."/>
            <person name="Seufert S."/>
            <person name="Schumacher M."/>
            <person name="Overmann J."/>
            <person name="Neumann-Schaal M."/>
            <person name="Petersen J."/>
        </authorList>
    </citation>
    <scope>NUCLEOTIDE SEQUENCE [LARGE SCALE GENOMIC DNA]</scope>
    <source>
        <strain evidence="1 2">SAG 1403-4b</strain>
    </source>
</reference>
<organism evidence="1 2">
    <name type="scientific">Trichormus variabilis SAG 1403-4b</name>
    <dbReference type="NCBI Taxonomy" id="447716"/>
    <lineage>
        <taxon>Bacteria</taxon>
        <taxon>Bacillati</taxon>
        <taxon>Cyanobacteriota</taxon>
        <taxon>Cyanophyceae</taxon>
        <taxon>Nostocales</taxon>
        <taxon>Nostocaceae</taxon>
        <taxon>Trichormus</taxon>
    </lineage>
</organism>